<evidence type="ECO:0000313" key="2">
    <source>
        <dbReference type="Proteomes" id="UP000694846"/>
    </source>
</evidence>
<accession>A0A8B8FTF1</accession>
<dbReference type="Proteomes" id="UP000694846">
    <property type="component" value="Unplaced"/>
</dbReference>
<organism evidence="2 3">
    <name type="scientific">Sipha flava</name>
    <name type="common">yellow sugarcane aphid</name>
    <dbReference type="NCBI Taxonomy" id="143950"/>
    <lineage>
        <taxon>Eukaryota</taxon>
        <taxon>Metazoa</taxon>
        <taxon>Ecdysozoa</taxon>
        <taxon>Arthropoda</taxon>
        <taxon>Hexapoda</taxon>
        <taxon>Insecta</taxon>
        <taxon>Pterygota</taxon>
        <taxon>Neoptera</taxon>
        <taxon>Paraneoptera</taxon>
        <taxon>Hemiptera</taxon>
        <taxon>Sternorrhyncha</taxon>
        <taxon>Aphidomorpha</taxon>
        <taxon>Aphidoidea</taxon>
        <taxon>Aphididae</taxon>
        <taxon>Sipha</taxon>
    </lineage>
</organism>
<keyword evidence="1" id="KW-0732">Signal</keyword>
<dbReference type="GeneID" id="112685828"/>
<protein>
    <submittedName>
        <fullName evidence="3">Uncharacterized protein LOC112685828</fullName>
    </submittedName>
</protein>
<dbReference type="AlphaFoldDB" id="A0A8B8FTF1"/>
<gene>
    <name evidence="3" type="primary">LOC112685828</name>
</gene>
<name>A0A8B8FTF1_9HEMI</name>
<keyword evidence="2" id="KW-1185">Reference proteome</keyword>
<evidence type="ECO:0000256" key="1">
    <source>
        <dbReference type="SAM" id="SignalP"/>
    </source>
</evidence>
<proteinExistence type="predicted"/>
<dbReference type="OrthoDB" id="10450407at2759"/>
<feature type="signal peptide" evidence="1">
    <location>
        <begin position="1"/>
        <end position="23"/>
    </location>
</feature>
<sequence>MIFTKTFLISMVLVFAFAKFINGEGSDETSEEVTTIVAKPVVKKFTTVERSTSENVQKDLEKIKENTETSSGVGNTIKKSFKAICSPLRFLWNSIGKTIGNSSTSSKISED</sequence>
<reference evidence="3" key="1">
    <citation type="submission" date="2025-08" db="UniProtKB">
        <authorList>
            <consortium name="RefSeq"/>
        </authorList>
    </citation>
    <scope>IDENTIFICATION</scope>
    <source>
        <tissue evidence="3">Whole body</tissue>
    </source>
</reference>
<dbReference type="RefSeq" id="XP_025413635.1">
    <property type="nucleotide sequence ID" value="XM_025557850.1"/>
</dbReference>
<evidence type="ECO:0000313" key="3">
    <source>
        <dbReference type="RefSeq" id="XP_025413635.1"/>
    </source>
</evidence>
<feature type="chain" id="PRO_5034732366" evidence="1">
    <location>
        <begin position="24"/>
        <end position="111"/>
    </location>
</feature>